<dbReference type="EMBL" id="CM007900">
    <property type="protein sequence ID" value="OTG07254.1"/>
    <property type="molecule type" value="Genomic_DNA"/>
</dbReference>
<keyword evidence="2" id="KW-1185">Reference proteome</keyword>
<accession>A0A251T8M6</accession>
<gene>
    <name evidence="1" type="ORF">HannXRQ_Chr11g0328321</name>
</gene>
<dbReference type="Proteomes" id="UP000215914">
    <property type="component" value="Chromosome 11"/>
</dbReference>
<dbReference type="AlphaFoldDB" id="A0A251T8M6"/>
<organism evidence="1 2">
    <name type="scientific">Helianthus annuus</name>
    <name type="common">Common sunflower</name>
    <dbReference type="NCBI Taxonomy" id="4232"/>
    <lineage>
        <taxon>Eukaryota</taxon>
        <taxon>Viridiplantae</taxon>
        <taxon>Streptophyta</taxon>
        <taxon>Embryophyta</taxon>
        <taxon>Tracheophyta</taxon>
        <taxon>Spermatophyta</taxon>
        <taxon>Magnoliopsida</taxon>
        <taxon>eudicotyledons</taxon>
        <taxon>Gunneridae</taxon>
        <taxon>Pentapetalae</taxon>
        <taxon>asterids</taxon>
        <taxon>campanulids</taxon>
        <taxon>Asterales</taxon>
        <taxon>Asteraceae</taxon>
        <taxon>Asteroideae</taxon>
        <taxon>Heliantheae alliance</taxon>
        <taxon>Heliantheae</taxon>
        <taxon>Helianthus</taxon>
    </lineage>
</organism>
<evidence type="ECO:0000313" key="2">
    <source>
        <dbReference type="Proteomes" id="UP000215914"/>
    </source>
</evidence>
<name>A0A251T8M6_HELAN</name>
<dbReference type="InParanoid" id="A0A251T8M6"/>
<evidence type="ECO:0000313" key="1">
    <source>
        <dbReference type="EMBL" id="OTG07254.1"/>
    </source>
</evidence>
<protein>
    <submittedName>
        <fullName evidence="1">Uncharacterized protein</fullName>
    </submittedName>
</protein>
<sequence length="51" mass="6165">MVYQPIVSFAIKMKELRVKRTSRMFFLLLKNSACRVLIRKYTPLIWFQGNQ</sequence>
<reference evidence="2" key="1">
    <citation type="journal article" date="2017" name="Nature">
        <title>The sunflower genome provides insights into oil metabolism, flowering and Asterid evolution.</title>
        <authorList>
            <person name="Badouin H."/>
            <person name="Gouzy J."/>
            <person name="Grassa C.J."/>
            <person name="Murat F."/>
            <person name="Staton S.E."/>
            <person name="Cottret L."/>
            <person name="Lelandais-Briere C."/>
            <person name="Owens G.L."/>
            <person name="Carrere S."/>
            <person name="Mayjonade B."/>
            <person name="Legrand L."/>
            <person name="Gill N."/>
            <person name="Kane N.C."/>
            <person name="Bowers J.E."/>
            <person name="Hubner S."/>
            <person name="Bellec A."/>
            <person name="Berard A."/>
            <person name="Berges H."/>
            <person name="Blanchet N."/>
            <person name="Boniface M.C."/>
            <person name="Brunel D."/>
            <person name="Catrice O."/>
            <person name="Chaidir N."/>
            <person name="Claudel C."/>
            <person name="Donnadieu C."/>
            <person name="Faraut T."/>
            <person name="Fievet G."/>
            <person name="Helmstetter N."/>
            <person name="King M."/>
            <person name="Knapp S.J."/>
            <person name="Lai Z."/>
            <person name="Le Paslier M.C."/>
            <person name="Lippi Y."/>
            <person name="Lorenzon L."/>
            <person name="Mandel J.R."/>
            <person name="Marage G."/>
            <person name="Marchand G."/>
            <person name="Marquand E."/>
            <person name="Bret-Mestries E."/>
            <person name="Morien E."/>
            <person name="Nambeesan S."/>
            <person name="Nguyen T."/>
            <person name="Pegot-Espagnet P."/>
            <person name="Pouilly N."/>
            <person name="Raftis F."/>
            <person name="Sallet E."/>
            <person name="Schiex T."/>
            <person name="Thomas J."/>
            <person name="Vandecasteele C."/>
            <person name="Vares D."/>
            <person name="Vear F."/>
            <person name="Vautrin S."/>
            <person name="Crespi M."/>
            <person name="Mangin B."/>
            <person name="Burke J.M."/>
            <person name="Salse J."/>
            <person name="Munos S."/>
            <person name="Vincourt P."/>
            <person name="Rieseberg L.H."/>
            <person name="Langlade N.B."/>
        </authorList>
    </citation>
    <scope>NUCLEOTIDE SEQUENCE [LARGE SCALE GENOMIC DNA]</scope>
    <source>
        <strain evidence="2">cv. SF193</strain>
    </source>
</reference>
<proteinExistence type="predicted"/>